<reference evidence="1 2" key="1">
    <citation type="submission" date="2019-07" db="EMBL/GenBank/DDBJ databases">
        <title>New species of Amycolatopsis and Streptomyces.</title>
        <authorList>
            <person name="Duangmal K."/>
            <person name="Teo W.F.A."/>
            <person name="Lipun K."/>
        </authorList>
    </citation>
    <scope>NUCLEOTIDE SEQUENCE [LARGE SCALE GENOMIC DNA]</scope>
    <source>
        <strain evidence="1 2">JCM 30562</strain>
    </source>
</reference>
<keyword evidence="2" id="KW-1185">Reference proteome</keyword>
<comment type="caution">
    <text evidence="1">The sequence shown here is derived from an EMBL/GenBank/DDBJ whole genome shotgun (WGS) entry which is preliminary data.</text>
</comment>
<dbReference type="RefSeq" id="WP_144635665.1">
    <property type="nucleotide sequence ID" value="NZ_BNAX01000018.1"/>
</dbReference>
<sequence>MVTGWDPVSAAAVEAFSAQRRPLNDLLCISDTLLAATAVSPLPFGELAATTVAPAVARAHLLHLLWHH</sequence>
<dbReference type="AlphaFoldDB" id="A0A558AIG6"/>
<proteinExistence type="predicted"/>
<protein>
    <submittedName>
        <fullName evidence="1">Uncharacterized protein</fullName>
    </submittedName>
</protein>
<evidence type="ECO:0000313" key="2">
    <source>
        <dbReference type="Proteomes" id="UP000318578"/>
    </source>
</evidence>
<accession>A0A558AIG6</accession>
<dbReference type="Proteomes" id="UP000318578">
    <property type="component" value="Unassembled WGS sequence"/>
</dbReference>
<dbReference type="EMBL" id="VJZA01000008">
    <property type="protein sequence ID" value="TVT24029.1"/>
    <property type="molecule type" value="Genomic_DNA"/>
</dbReference>
<organism evidence="1 2">
    <name type="scientific">Amycolatopsis acidiphila</name>
    <dbReference type="NCBI Taxonomy" id="715473"/>
    <lineage>
        <taxon>Bacteria</taxon>
        <taxon>Bacillati</taxon>
        <taxon>Actinomycetota</taxon>
        <taxon>Actinomycetes</taxon>
        <taxon>Pseudonocardiales</taxon>
        <taxon>Pseudonocardiaceae</taxon>
        <taxon>Amycolatopsis</taxon>
    </lineage>
</organism>
<gene>
    <name evidence="1" type="ORF">FNH06_07400</name>
</gene>
<name>A0A558AIG6_9PSEU</name>
<evidence type="ECO:0000313" key="1">
    <source>
        <dbReference type="EMBL" id="TVT24029.1"/>
    </source>
</evidence>
<dbReference type="OrthoDB" id="3403133at2"/>